<keyword evidence="11" id="KW-1185">Reference proteome</keyword>
<dbReference type="PANTHER" id="PTHR31736:SF9">
    <property type="entry name" value="ENDO-XYLOGALACTURONAN HYDROLASE A-RELATED"/>
    <property type="match status" value="1"/>
</dbReference>
<evidence type="ECO:0000256" key="8">
    <source>
        <dbReference type="ARBA" id="ARBA00037278"/>
    </source>
</evidence>
<evidence type="ECO:0000256" key="9">
    <source>
        <dbReference type="RuleBase" id="RU361169"/>
    </source>
</evidence>
<name>A0ABS3N5K8_9BACI</name>
<dbReference type="Gene3D" id="2.60.350.10">
    <property type="entry name" value="Dextranase, N-terminal"/>
    <property type="match status" value="1"/>
</dbReference>
<dbReference type="InterPro" id="IPR011050">
    <property type="entry name" value="Pectin_lyase_fold/virulence"/>
</dbReference>
<evidence type="ECO:0000256" key="4">
    <source>
        <dbReference type="ARBA" id="ARBA00023180"/>
    </source>
</evidence>
<comment type="caution">
    <text evidence="10">The sequence shown here is derived from an EMBL/GenBank/DDBJ whole genome shotgun (WGS) entry which is preliminary data.</text>
</comment>
<gene>
    <name evidence="10" type="ORF">I7822_17490</name>
</gene>
<evidence type="ECO:0000256" key="2">
    <source>
        <dbReference type="ARBA" id="ARBA00022737"/>
    </source>
</evidence>
<accession>A0ABS3N5K8</accession>
<keyword evidence="7" id="KW-0624">Polysaccharide degradation</keyword>
<keyword evidence="2" id="KW-0677">Repeat</keyword>
<dbReference type="Proteomes" id="UP000663981">
    <property type="component" value="Unassembled WGS sequence"/>
</dbReference>
<evidence type="ECO:0000256" key="7">
    <source>
        <dbReference type="ARBA" id="ARBA00023326"/>
    </source>
</evidence>
<comment type="similarity">
    <text evidence="1 9">Belongs to the glycosyl hydrolase 28 family.</text>
</comment>
<protein>
    <recommendedName>
        <fullName evidence="12">Glycoside hydrolase</fullName>
    </recommendedName>
</protein>
<reference evidence="10 11" key="1">
    <citation type="submission" date="2021-03" db="EMBL/GenBank/DDBJ databases">
        <title>Whole genome sequence of Metabacillus bambusae BG109.</title>
        <authorList>
            <person name="Jeong J.W."/>
        </authorList>
    </citation>
    <scope>NUCLEOTIDE SEQUENCE [LARGE SCALE GENOMIC DNA]</scope>
    <source>
        <strain evidence="10 11">BG109</strain>
    </source>
</reference>
<evidence type="ECO:0000313" key="11">
    <source>
        <dbReference type="Proteomes" id="UP000663981"/>
    </source>
</evidence>
<organism evidence="10 11">
    <name type="scientific">Metabacillus bambusae</name>
    <dbReference type="NCBI Taxonomy" id="2795218"/>
    <lineage>
        <taxon>Bacteria</taxon>
        <taxon>Bacillati</taxon>
        <taxon>Bacillota</taxon>
        <taxon>Bacilli</taxon>
        <taxon>Bacillales</taxon>
        <taxon>Bacillaceae</taxon>
        <taxon>Metabacillus</taxon>
    </lineage>
</organism>
<dbReference type="PANTHER" id="PTHR31736">
    <property type="match status" value="1"/>
</dbReference>
<keyword evidence="4" id="KW-0325">Glycoprotein</keyword>
<dbReference type="InterPro" id="IPR035953">
    <property type="entry name" value="Dextranase_N-ter"/>
</dbReference>
<keyword evidence="5" id="KW-0119">Carbohydrate metabolism</keyword>
<keyword evidence="3 9" id="KW-0378">Hydrolase</keyword>
<sequence>MKKKLLIHPVPSEAVGNNDFSVRIRLISGEWQELFVYEVKVDMHNVRKASMVTFDMNDAVDIEVTCHYLNEISEVDIRPLSKNITSSQNGNTVLFSLDKPCKLSVEFNKERFRNLHLFANPIENSRPNIDGSNVFVVEPGIHRPEDLLLEAEKPNSTDGTIPEIIYFREGMHYIEQTIFKIPSGKTVYLEGGSIVVGSLVCDSVENVTICGRGILYLSNFERFSAFRGIRILFSKNINIDGIMTIDPPHYSIYIGKSKNIKISNFKSFSTRGWSDGIDMMSSSDIDIDDVFLRTSDDCIAIYGSRWAYYGDARNINVRNSILWADVAHPLMIGTHGDHQGNGDMIENILYDNIDILEHHEPQSDYWGAMSINAGDKNTVRNVTYKNIRVEHFELGQLFDLRVVWNEKYNPSPGSNISNIHFDNIAYRGVTDKPSRILGFDTERIVDGVTFKNLSINGKIVTNRDEANIVTNEFTKKIKFEK</sequence>
<evidence type="ECO:0000256" key="1">
    <source>
        <dbReference type="ARBA" id="ARBA00008834"/>
    </source>
</evidence>
<evidence type="ECO:0000256" key="3">
    <source>
        <dbReference type="ARBA" id="ARBA00022801"/>
    </source>
</evidence>
<keyword evidence="6 9" id="KW-0326">Glycosidase</keyword>
<evidence type="ECO:0000256" key="5">
    <source>
        <dbReference type="ARBA" id="ARBA00023277"/>
    </source>
</evidence>
<proteinExistence type="inferred from homology"/>
<dbReference type="Pfam" id="PF00295">
    <property type="entry name" value="Glyco_hydro_28"/>
    <property type="match status" value="1"/>
</dbReference>
<dbReference type="EMBL" id="JAGDEL010000014">
    <property type="protein sequence ID" value="MBO1513448.1"/>
    <property type="molecule type" value="Genomic_DNA"/>
</dbReference>
<dbReference type="Gene3D" id="2.160.20.10">
    <property type="entry name" value="Single-stranded right-handed beta-helix, Pectin lyase-like"/>
    <property type="match status" value="1"/>
</dbReference>
<evidence type="ECO:0000313" key="10">
    <source>
        <dbReference type="EMBL" id="MBO1513448.1"/>
    </source>
</evidence>
<evidence type="ECO:0008006" key="12">
    <source>
        <dbReference type="Google" id="ProtNLM"/>
    </source>
</evidence>
<dbReference type="InterPro" id="IPR012334">
    <property type="entry name" value="Pectin_lyas_fold"/>
</dbReference>
<dbReference type="RefSeq" id="WP_207980402.1">
    <property type="nucleotide sequence ID" value="NZ_JAGDEL010000014.1"/>
</dbReference>
<dbReference type="InterPro" id="IPR000743">
    <property type="entry name" value="Glyco_hydro_28"/>
</dbReference>
<evidence type="ECO:0000256" key="6">
    <source>
        <dbReference type="ARBA" id="ARBA00023295"/>
    </source>
</evidence>
<dbReference type="SUPFAM" id="SSF51126">
    <property type="entry name" value="Pectin lyase-like"/>
    <property type="match status" value="1"/>
</dbReference>
<comment type="function">
    <text evidence="8">Pectinolytic enzyme involved in the degradation of xylogalacturonan (xga), a galacturonan backbone heavily substituted with xylose, and which is one important component of the hairy regions of pectin. Activity requires a galacturonic acid backbone substituted with xylose.</text>
</comment>